<dbReference type="EMBL" id="SPQQ01000003">
    <property type="protein sequence ID" value="TGE38357.1"/>
    <property type="molecule type" value="Genomic_DNA"/>
</dbReference>
<evidence type="ECO:0000313" key="2">
    <source>
        <dbReference type="Proteomes" id="UP000298460"/>
    </source>
</evidence>
<reference evidence="1 2" key="1">
    <citation type="submission" date="2019-03" db="EMBL/GenBank/DDBJ databases">
        <title>Draft Genome Sequence of Desulfosporosinus fructosivorans Strain 63.6F, Isolated from Marine Sediment in the Baltic Sea.</title>
        <authorList>
            <person name="Hausmann B."/>
            <person name="Vandieken V."/>
            <person name="Pjevac P."/>
            <person name="Schreck K."/>
            <person name="Herbold C.W."/>
            <person name="Loy A."/>
        </authorList>
    </citation>
    <scope>NUCLEOTIDE SEQUENCE [LARGE SCALE GENOMIC DNA]</scope>
    <source>
        <strain evidence="1 2">63.6F</strain>
    </source>
</reference>
<dbReference type="GO" id="GO:0019441">
    <property type="term" value="P:L-tryptophan catabolic process to kynurenine"/>
    <property type="evidence" value="ECO:0007669"/>
    <property type="project" value="InterPro"/>
</dbReference>
<dbReference type="InterPro" id="IPR007325">
    <property type="entry name" value="KFase/CYL"/>
</dbReference>
<keyword evidence="2" id="KW-1185">Reference proteome</keyword>
<proteinExistence type="predicted"/>
<comment type="caution">
    <text evidence="1">The sequence shown here is derived from an EMBL/GenBank/DDBJ whole genome shotgun (WGS) entry which is preliminary data.</text>
</comment>
<evidence type="ECO:0000313" key="1">
    <source>
        <dbReference type="EMBL" id="TGE38357.1"/>
    </source>
</evidence>
<sequence>MGKKVCVDLSHPFSADMPVWPYFAKPKIDTMHNLAKSGVLTQKIDVVMHCGTHADAPRHVMEYDFDGKRARYTHELPVDAYYGDAVCLDIKIEDWGLIKASHLDDACKRANIKPEELKGMVICLRTGMHLKFDDSKDYYHYSCGCGIEAGKWFEKYQPKCVAMDQQALDHPLHTTMGKNGPLTLAMNLAGKSGKTITEEYIEKFGMEAYAEFEKDTYIKTFGLERYMEVYGKLEAAGQPGTWEPCHKYMMGNGIVGVENLGGDLEKVVGKRFKFMAFPIRWYLGDGAMVRCVAEIDEDDLNDVPDRTYKFGGF</sequence>
<dbReference type="PANTHER" id="PTHR31118">
    <property type="entry name" value="CYCLASE-LIKE PROTEIN 2"/>
    <property type="match status" value="1"/>
</dbReference>
<protein>
    <submittedName>
        <fullName evidence="1">Cyclase family protein</fullName>
    </submittedName>
</protein>
<dbReference type="SUPFAM" id="SSF102198">
    <property type="entry name" value="Putative cyclase"/>
    <property type="match status" value="1"/>
</dbReference>
<dbReference type="Gene3D" id="3.50.30.50">
    <property type="entry name" value="Putative cyclase"/>
    <property type="match status" value="1"/>
</dbReference>
<organism evidence="1 2">
    <name type="scientific">Desulfosporosinus fructosivorans</name>
    <dbReference type="NCBI Taxonomy" id="2018669"/>
    <lineage>
        <taxon>Bacteria</taxon>
        <taxon>Bacillati</taxon>
        <taxon>Bacillota</taxon>
        <taxon>Clostridia</taxon>
        <taxon>Eubacteriales</taxon>
        <taxon>Desulfitobacteriaceae</taxon>
        <taxon>Desulfosporosinus</taxon>
    </lineage>
</organism>
<accession>A0A4Z0R8J2</accession>
<dbReference type="RefSeq" id="WP_135546332.1">
    <property type="nucleotide sequence ID" value="NZ_SPQQ01000003.1"/>
</dbReference>
<dbReference type="GO" id="GO:0004061">
    <property type="term" value="F:arylformamidase activity"/>
    <property type="evidence" value="ECO:0007669"/>
    <property type="project" value="InterPro"/>
</dbReference>
<dbReference type="AlphaFoldDB" id="A0A4Z0R8J2"/>
<dbReference type="Proteomes" id="UP000298460">
    <property type="component" value="Unassembled WGS sequence"/>
</dbReference>
<dbReference type="Pfam" id="PF04199">
    <property type="entry name" value="Cyclase"/>
    <property type="match status" value="1"/>
</dbReference>
<gene>
    <name evidence="1" type="ORF">E4K67_10420</name>
</gene>
<name>A0A4Z0R8J2_9FIRM</name>
<dbReference type="PANTHER" id="PTHR31118:SF32">
    <property type="entry name" value="KYNURENINE FORMAMIDASE"/>
    <property type="match status" value="1"/>
</dbReference>
<dbReference type="OrthoDB" id="9796085at2"/>
<dbReference type="InterPro" id="IPR037175">
    <property type="entry name" value="KFase_sf"/>
</dbReference>